<accession>A0A1F5IRR0</accession>
<dbReference type="InterPro" id="IPR035987">
    <property type="entry name" value="Ribosomal_uS8_sf"/>
</dbReference>
<reference evidence="7 8" key="1">
    <citation type="journal article" date="2016" name="Nat. Commun.">
        <title>Thousands of microbial genomes shed light on interconnected biogeochemical processes in an aquifer system.</title>
        <authorList>
            <person name="Anantharaman K."/>
            <person name="Brown C.T."/>
            <person name="Hug L.A."/>
            <person name="Sharon I."/>
            <person name="Castelle C.J."/>
            <person name="Probst A.J."/>
            <person name="Thomas B.C."/>
            <person name="Singh A."/>
            <person name="Wilkins M.J."/>
            <person name="Karaoz U."/>
            <person name="Brodie E.L."/>
            <person name="Williams K.H."/>
            <person name="Hubbard S.S."/>
            <person name="Banfield J.F."/>
        </authorList>
    </citation>
    <scope>NUCLEOTIDE SEQUENCE [LARGE SCALE GENOMIC DNA]</scope>
</reference>
<dbReference type="AlphaFoldDB" id="A0A1F5IRR0"/>
<dbReference type="Pfam" id="PF00410">
    <property type="entry name" value="Ribosomal_S8"/>
    <property type="match status" value="1"/>
</dbReference>
<sequence>MDTVGDALIRIKNGYSVGKVSVVLKFSKLVLNLVKLLQKEGYLAEVKQDKREIIVTLKYNSRIPSVTDVKRVSRPSLRVYKGVKELPRVLNGLGIAVISTPKGLMTDKEARKLKAGGEVLALVW</sequence>
<evidence type="ECO:0000256" key="1">
    <source>
        <dbReference type="ARBA" id="ARBA00006471"/>
    </source>
</evidence>
<dbReference type="NCBIfam" id="NF001109">
    <property type="entry name" value="PRK00136.1"/>
    <property type="match status" value="1"/>
</dbReference>
<organism evidence="7 8">
    <name type="scientific">Candidatus Daviesbacteria bacterium RIFCSPHIGHO2_01_FULL_41_23</name>
    <dbReference type="NCBI Taxonomy" id="1797764"/>
    <lineage>
        <taxon>Bacteria</taxon>
        <taxon>Candidatus Daviesiibacteriota</taxon>
    </lineage>
</organism>
<evidence type="ECO:0000256" key="6">
    <source>
        <dbReference type="RuleBase" id="RU003660"/>
    </source>
</evidence>
<gene>
    <name evidence="5" type="primary">rpsH</name>
    <name evidence="7" type="ORF">A2871_01480</name>
</gene>
<proteinExistence type="inferred from homology"/>
<evidence type="ECO:0000256" key="5">
    <source>
        <dbReference type="HAMAP-Rule" id="MF_01302"/>
    </source>
</evidence>
<comment type="subunit">
    <text evidence="5">Part of the 30S ribosomal subunit. Contacts proteins S5 and S12.</text>
</comment>
<dbReference type="GO" id="GO:0005840">
    <property type="term" value="C:ribosome"/>
    <property type="evidence" value="ECO:0007669"/>
    <property type="project" value="UniProtKB-KW"/>
</dbReference>
<dbReference type="PANTHER" id="PTHR11758">
    <property type="entry name" value="40S RIBOSOMAL PROTEIN S15A"/>
    <property type="match status" value="1"/>
</dbReference>
<evidence type="ECO:0000256" key="3">
    <source>
        <dbReference type="ARBA" id="ARBA00023274"/>
    </source>
</evidence>
<protein>
    <recommendedName>
        <fullName evidence="4 5">Small ribosomal subunit protein uS8</fullName>
    </recommendedName>
</protein>
<keyword evidence="2 5" id="KW-0689">Ribosomal protein</keyword>
<evidence type="ECO:0000256" key="2">
    <source>
        <dbReference type="ARBA" id="ARBA00022980"/>
    </source>
</evidence>
<dbReference type="PROSITE" id="PS00053">
    <property type="entry name" value="RIBOSOMAL_S8"/>
    <property type="match status" value="1"/>
</dbReference>
<comment type="similarity">
    <text evidence="1 5 6">Belongs to the universal ribosomal protein uS8 family.</text>
</comment>
<dbReference type="InterPro" id="IPR047863">
    <property type="entry name" value="Ribosomal_uS8_CS"/>
</dbReference>
<dbReference type="HAMAP" id="MF_01302_B">
    <property type="entry name" value="Ribosomal_uS8_B"/>
    <property type="match status" value="1"/>
</dbReference>
<dbReference type="Proteomes" id="UP000176336">
    <property type="component" value="Unassembled WGS sequence"/>
</dbReference>
<dbReference type="EMBL" id="MFCR01000006">
    <property type="protein sequence ID" value="OGE19006.1"/>
    <property type="molecule type" value="Genomic_DNA"/>
</dbReference>
<dbReference type="GO" id="GO:0019843">
    <property type="term" value="F:rRNA binding"/>
    <property type="evidence" value="ECO:0007669"/>
    <property type="project" value="UniProtKB-UniRule"/>
</dbReference>
<comment type="function">
    <text evidence="5">One of the primary rRNA binding proteins, it binds directly to 16S rRNA central domain where it helps coordinate assembly of the platform of the 30S subunit.</text>
</comment>
<dbReference type="GO" id="GO:0005737">
    <property type="term" value="C:cytoplasm"/>
    <property type="evidence" value="ECO:0007669"/>
    <property type="project" value="UniProtKB-ARBA"/>
</dbReference>
<dbReference type="InterPro" id="IPR000630">
    <property type="entry name" value="Ribosomal_uS8"/>
</dbReference>
<keyword evidence="3 5" id="KW-0687">Ribonucleoprotein</keyword>
<dbReference type="GO" id="GO:1990904">
    <property type="term" value="C:ribonucleoprotein complex"/>
    <property type="evidence" value="ECO:0007669"/>
    <property type="project" value="UniProtKB-KW"/>
</dbReference>
<evidence type="ECO:0000256" key="4">
    <source>
        <dbReference type="ARBA" id="ARBA00035258"/>
    </source>
</evidence>
<evidence type="ECO:0000313" key="8">
    <source>
        <dbReference type="Proteomes" id="UP000176336"/>
    </source>
</evidence>
<dbReference type="SUPFAM" id="SSF56047">
    <property type="entry name" value="Ribosomal protein S8"/>
    <property type="match status" value="1"/>
</dbReference>
<keyword evidence="5" id="KW-0699">rRNA-binding</keyword>
<dbReference type="GO" id="GO:0003735">
    <property type="term" value="F:structural constituent of ribosome"/>
    <property type="evidence" value="ECO:0007669"/>
    <property type="project" value="InterPro"/>
</dbReference>
<dbReference type="Gene3D" id="3.30.1490.10">
    <property type="match status" value="1"/>
</dbReference>
<name>A0A1F5IRR0_9BACT</name>
<dbReference type="Gene3D" id="3.30.1370.30">
    <property type="match status" value="1"/>
</dbReference>
<keyword evidence="5" id="KW-0694">RNA-binding</keyword>
<comment type="caution">
    <text evidence="7">The sequence shown here is derived from an EMBL/GenBank/DDBJ whole genome shotgun (WGS) entry which is preliminary data.</text>
</comment>
<evidence type="ECO:0000313" key="7">
    <source>
        <dbReference type="EMBL" id="OGE19006.1"/>
    </source>
</evidence>
<dbReference type="GO" id="GO:0006412">
    <property type="term" value="P:translation"/>
    <property type="evidence" value="ECO:0007669"/>
    <property type="project" value="UniProtKB-UniRule"/>
</dbReference>
<dbReference type="FunFam" id="3.30.1490.10:FF:000001">
    <property type="entry name" value="30S ribosomal protein S8"/>
    <property type="match status" value="1"/>
</dbReference>